<evidence type="ECO:0000313" key="3">
    <source>
        <dbReference type="Proteomes" id="UP000428260"/>
    </source>
</evidence>
<dbReference type="GO" id="GO:0016787">
    <property type="term" value="F:hydrolase activity"/>
    <property type="evidence" value="ECO:0007669"/>
    <property type="project" value="UniProtKB-KW"/>
</dbReference>
<dbReference type="Gene3D" id="3.40.720.10">
    <property type="entry name" value="Alkaline Phosphatase, subunit A"/>
    <property type="match status" value="1"/>
</dbReference>
<keyword evidence="2" id="KW-0378">Hydrolase</keyword>
<feature type="domain" description="Sulfatase N-terminal" evidence="1">
    <location>
        <begin position="26"/>
        <end position="317"/>
    </location>
</feature>
<dbReference type="PANTHER" id="PTHR43751:SF1">
    <property type="entry name" value="SULFATASE ATSG-RELATED"/>
    <property type="match status" value="1"/>
</dbReference>
<name>A0A6I6K067_9BACT</name>
<dbReference type="InterPro" id="IPR000917">
    <property type="entry name" value="Sulfatase_N"/>
</dbReference>
<accession>A0A6I6K067</accession>
<dbReference type="PROSITE" id="PS51257">
    <property type="entry name" value="PROKAR_LIPOPROTEIN"/>
    <property type="match status" value="1"/>
</dbReference>
<dbReference type="SUPFAM" id="SSF53649">
    <property type="entry name" value="Alkaline phosphatase-like"/>
    <property type="match status" value="1"/>
</dbReference>
<proteinExistence type="predicted"/>
<dbReference type="EMBL" id="CP046401">
    <property type="protein sequence ID" value="QGY44783.1"/>
    <property type="molecule type" value="Genomic_DNA"/>
</dbReference>
<dbReference type="GO" id="GO:0016740">
    <property type="term" value="F:transferase activity"/>
    <property type="evidence" value="ECO:0007669"/>
    <property type="project" value="UniProtKB-KW"/>
</dbReference>
<protein>
    <submittedName>
        <fullName evidence="2">Sulfatase-like hydrolase/transferase</fullName>
    </submittedName>
</protein>
<reference evidence="2 3" key="1">
    <citation type="submission" date="2019-11" db="EMBL/GenBank/DDBJ databases">
        <authorList>
            <person name="Zheng R.K."/>
            <person name="Sun C.M."/>
        </authorList>
    </citation>
    <scope>NUCLEOTIDE SEQUENCE [LARGE SCALE GENOMIC DNA]</scope>
    <source>
        <strain evidence="2 3">WC007</strain>
    </source>
</reference>
<dbReference type="AlphaFoldDB" id="A0A6I6K067"/>
<evidence type="ECO:0000259" key="1">
    <source>
        <dbReference type="Pfam" id="PF00884"/>
    </source>
</evidence>
<dbReference type="Pfam" id="PF00884">
    <property type="entry name" value="Sulfatase"/>
    <property type="match status" value="1"/>
</dbReference>
<gene>
    <name evidence="2" type="ORF">GM418_14225</name>
</gene>
<evidence type="ECO:0000313" key="2">
    <source>
        <dbReference type="EMBL" id="QGY44783.1"/>
    </source>
</evidence>
<dbReference type="KEGG" id="mcos:GM418_14225"/>
<dbReference type="PANTHER" id="PTHR43751">
    <property type="entry name" value="SULFATASE"/>
    <property type="match status" value="1"/>
</dbReference>
<sequence>MKLSITFLIILLGFTSCKDEKPQTRPNILFCIADDASFPYMGAYGCSWVKTPAFDKVASSGVLFTNAYTPNAKCAPSRACILTGRNSWQLEEAGNHVGNFPKKFTSYVEELKDHGYFVGYTGKSWEPGNPGTINGKKRELTGRAYNQAKKEKPTRWISTTDYSTNFNHFLNDVPDGQPWCFWYGGREPHRRYEFGSGIKKGGKTLDMIDEVPGFWPDNDTVRTDMLDYAFEVEYFDSQLLQMLNKLEETGQLENTIVVVTSDNGMPFPRCKAQEYEISNHMPLAIMWPDGIKNPGRVSNEYVSFIDISPTFLEVAGVSESERGMQKITGRSLLPILKDNKLSLGGENFVLIGRERHDFGRPNNQGYPIRGIIEDEMLYLYNFKTELWPGGNPETGYLDCDGSPTKTFILNERRENGQSKYWQLAFGKRQQEELYNLKEDPYCLDNLCSITDFEQVKEKLKNKLFEQLKNQEDPRMFGNGDVFDNYPFQSDKFRNFYEKYMNGDRSVNTGWVNKSDFEKEPLDE</sequence>
<dbReference type="Proteomes" id="UP000428260">
    <property type="component" value="Chromosome"/>
</dbReference>
<organism evidence="2 3">
    <name type="scientific">Maribellus comscasis</name>
    <dbReference type="NCBI Taxonomy" id="2681766"/>
    <lineage>
        <taxon>Bacteria</taxon>
        <taxon>Pseudomonadati</taxon>
        <taxon>Bacteroidota</taxon>
        <taxon>Bacteroidia</taxon>
        <taxon>Marinilabiliales</taxon>
        <taxon>Prolixibacteraceae</taxon>
        <taxon>Maribellus</taxon>
    </lineage>
</organism>
<dbReference type="InterPro" id="IPR052701">
    <property type="entry name" value="GAG_Ulvan_Degrading_Sulfatases"/>
</dbReference>
<dbReference type="CDD" id="cd16027">
    <property type="entry name" value="SGSH"/>
    <property type="match status" value="1"/>
</dbReference>
<dbReference type="RefSeq" id="WP_158867416.1">
    <property type="nucleotide sequence ID" value="NZ_CP046401.1"/>
</dbReference>
<keyword evidence="3" id="KW-1185">Reference proteome</keyword>
<keyword evidence="2" id="KW-0808">Transferase</keyword>
<dbReference type="InterPro" id="IPR017850">
    <property type="entry name" value="Alkaline_phosphatase_core_sf"/>
</dbReference>